<sequence length="215" mass="24596">TVPLSDLCLLAAAMLVTALCASAAPLAHTLTVSPPGEETGVVLSSWELALEALKHHQEEFEEEFQGNIEYTSLDKYNRSSFPVNSPNSSFSKEAFLQRLTQGMHIYMVLLRHVEKEYPHWSFLTKVKNSLLRLITLIKGKMRNSHRVTVPTSSQVSQMLSDLSNTDDFHRKMRGHSVLYHLRNFLVDGKRAFKKWDMTKQSVGEILHQSYFFKKK</sequence>
<dbReference type="Pfam" id="PF00489">
    <property type="entry name" value="IL6"/>
    <property type="match status" value="1"/>
</dbReference>
<organism evidence="6 7">
    <name type="scientific">Nothobranchius furzeri</name>
    <name type="common">Turquoise killifish</name>
    <dbReference type="NCBI Taxonomy" id="105023"/>
    <lineage>
        <taxon>Eukaryota</taxon>
        <taxon>Metazoa</taxon>
        <taxon>Chordata</taxon>
        <taxon>Craniata</taxon>
        <taxon>Vertebrata</taxon>
        <taxon>Euteleostomi</taxon>
        <taxon>Actinopterygii</taxon>
        <taxon>Neopterygii</taxon>
        <taxon>Teleostei</taxon>
        <taxon>Neoteleostei</taxon>
        <taxon>Acanthomorphata</taxon>
        <taxon>Ovalentaria</taxon>
        <taxon>Atherinomorphae</taxon>
        <taxon>Cyprinodontiformes</taxon>
        <taxon>Nothobranchiidae</taxon>
        <taxon>Nothobranchius</taxon>
    </lineage>
</organism>
<keyword evidence="3" id="KW-0011">Acute phase</keyword>
<dbReference type="InterPro" id="IPR009079">
    <property type="entry name" value="4_helix_cytokine-like_core"/>
</dbReference>
<dbReference type="Gene3D" id="1.20.1250.10">
    <property type="match status" value="1"/>
</dbReference>
<reference evidence="6" key="3">
    <citation type="submission" date="2025-09" db="UniProtKB">
        <authorList>
            <consortium name="Ensembl"/>
        </authorList>
    </citation>
    <scope>IDENTIFICATION</scope>
</reference>
<reference evidence="6" key="2">
    <citation type="submission" date="2025-08" db="UniProtKB">
        <authorList>
            <consortium name="Ensembl"/>
        </authorList>
    </citation>
    <scope>IDENTIFICATION</scope>
</reference>
<dbReference type="SUPFAM" id="SSF47266">
    <property type="entry name" value="4-helical cytokines"/>
    <property type="match status" value="1"/>
</dbReference>
<evidence type="ECO:0000256" key="3">
    <source>
        <dbReference type="ARBA" id="ARBA00022486"/>
    </source>
</evidence>
<protein>
    <recommendedName>
        <fullName evidence="2">Interleukin-6</fullName>
    </recommendedName>
</protein>
<comment type="similarity">
    <text evidence="1">Belongs to the IL-6 superfamily.</text>
</comment>
<comment type="function">
    <text evidence="4">Cytokine with a wide variety of biological functions in immunity, tissue regeneration, and metabolism. Binds to IL6R, then the complex associates to the signaling subunit IL6ST/gp130 to trigger the intracellular IL6-signaling pathway. The interaction with the membrane-bound IL6R and IL6ST stimulates 'classic signaling', whereas the binding of IL6 and soluble IL6R to IL6ST stimulates 'trans-signaling'. Alternatively, 'cluster signaling' occurs when membrane-bound IL6:IL6R complexes on transmitter cells activate IL6ST receptors on neighboring receiver cells.</text>
</comment>
<evidence type="ECO:0000256" key="4">
    <source>
        <dbReference type="ARBA" id="ARBA00023441"/>
    </source>
</evidence>
<feature type="signal peptide" evidence="5">
    <location>
        <begin position="1"/>
        <end position="23"/>
    </location>
</feature>
<dbReference type="PANTHER" id="PTHR48494">
    <property type="entry name" value="INTERLEUKIN-6"/>
    <property type="match status" value="1"/>
</dbReference>
<dbReference type="Proteomes" id="UP000694548">
    <property type="component" value="Chromosome sgr09"/>
</dbReference>
<keyword evidence="5" id="KW-0732">Signal</keyword>
<proteinExistence type="inferred from homology"/>
<dbReference type="GeneTree" id="ENSGT01030000235040"/>
<dbReference type="Ensembl" id="ENSNFUT00015011092.1">
    <property type="protein sequence ID" value="ENSNFUP00015010563.1"/>
    <property type="gene ID" value="ENSNFUG00015005194.1"/>
</dbReference>
<evidence type="ECO:0000256" key="2">
    <source>
        <dbReference type="ARBA" id="ARBA00019464"/>
    </source>
</evidence>
<dbReference type="GO" id="GO:0005138">
    <property type="term" value="F:interleukin-6 receptor binding"/>
    <property type="evidence" value="ECO:0007669"/>
    <property type="project" value="InterPro"/>
</dbReference>
<name>A0A8C6KXJ8_NOTFU</name>
<dbReference type="GO" id="GO:0005615">
    <property type="term" value="C:extracellular space"/>
    <property type="evidence" value="ECO:0007669"/>
    <property type="project" value="InterPro"/>
</dbReference>
<evidence type="ECO:0000256" key="5">
    <source>
        <dbReference type="SAM" id="SignalP"/>
    </source>
</evidence>
<dbReference type="PANTHER" id="PTHR48494:SF1">
    <property type="entry name" value="INTERLEUKIN-6"/>
    <property type="match status" value="1"/>
</dbReference>
<feature type="chain" id="PRO_5034211319" description="Interleukin-6" evidence="5">
    <location>
        <begin position="24"/>
        <end position="215"/>
    </location>
</feature>
<dbReference type="GO" id="GO:0006953">
    <property type="term" value="P:acute-phase response"/>
    <property type="evidence" value="ECO:0007669"/>
    <property type="project" value="UniProtKB-KW"/>
</dbReference>
<accession>A0A8C6KXJ8</accession>
<dbReference type="GO" id="GO:0030154">
    <property type="term" value="P:cell differentiation"/>
    <property type="evidence" value="ECO:0007669"/>
    <property type="project" value="InterPro"/>
</dbReference>
<evidence type="ECO:0000313" key="6">
    <source>
        <dbReference type="Ensembl" id="ENSNFUP00015010563.1"/>
    </source>
</evidence>
<evidence type="ECO:0000313" key="7">
    <source>
        <dbReference type="Proteomes" id="UP000694548"/>
    </source>
</evidence>
<reference evidence="6" key="1">
    <citation type="submission" date="2014-08" db="EMBL/GenBank/DDBJ databases">
        <authorList>
            <person name="Senf B."/>
            <person name="Petzold A."/>
            <person name="Downie B.R."/>
            <person name="Koch P."/>
            <person name="Platzer M."/>
        </authorList>
    </citation>
    <scope>NUCLEOTIDE SEQUENCE [LARGE SCALE GENOMIC DNA]</scope>
    <source>
        <strain evidence="6">GRZ</strain>
    </source>
</reference>
<evidence type="ECO:0000256" key="1">
    <source>
        <dbReference type="ARBA" id="ARBA00007432"/>
    </source>
</evidence>
<dbReference type="InterPro" id="IPR003574">
    <property type="entry name" value="IL-6-like"/>
</dbReference>
<keyword evidence="7" id="KW-1185">Reference proteome</keyword>
<dbReference type="AlphaFoldDB" id="A0A8C6KXJ8"/>